<protein>
    <submittedName>
        <fullName evidence="1">Uncharacterized protein</fullName>
    </submittedName>
</protein>
<evidence type="ECO:0000313" key="1">
    <source>
        <dbReference type="EMBL" id="KAF6241334.1"/>
    </source>
</evidence>
<sequence length="278" mass="31572">MLCYICPEEVILNEISSVNKKGPVKTSSHSISQSSAAILNPRFGRINLVSPTSTMATSLENFDDCVPNDKASFYKLSREVRDEVYRYLFQRFTATGGVGYDPDGVDFSILRVSKTLSQEPIGVLYAESIFEFYLNFSEDGPCTQYAIKVTGRMMKLKYHMFGLGAPFQSPFDLSRLSRPYLENMKDICDSTIDHFTSTDITRHSMQIILRVTRELDDTLSSPLFLAMNRLEGFRTVRVELRSSLPIFERKDPQHASDHLNEGLQSVEAHLEPSWDLLP</sequence>
<dbReference type="AlphaFoldDB" id="A0A8H6LAB2"/>
<evidence type="ECO:0000313" key="2">
    <source>
        <dbReference type="Proteomes" id="UP000578531"/>
    </source>
</evidence>
<comment type="caution">
    <text evidence="1">The sequence shown here is derived from an EMBL/GenBank/DDBJ whole genome shotgun (WGS) entry which is preliminary data.</text>
</comment>
<proteinExistence type="predicted"/>
<organism evidence="1 2">
    <name type="scientific">Letharia columbiana</name>
    <dbReference type="NCBI Taxonomy" id="112416"/>
    <lineage>
        <taxon>Eukaryota</taxon>
        <taxon>Fungi</taxon>
        <taxon>Dikarya</taxon>
        <taxon>Ascomycota</taxon>
        <taxon>Pezizomycotina</taxon>
        <taxon>Lecanoromycetes</taxon>
        <taxon>OSLEUM clade</taxon>
        <taxon>Lecanoromycetidae</taxon>
        <taxon>Lecanorales</taxon>
        <taxon>Lecanorineae</taxon>
        <taxon>Parmeliaceae</taxon>
        <taxon>Letharia</taxon>
    </lineage>
</organism>
<dbReference type="EMBL" id="JACCJC010000001">
    <property type="protein sequence ID" value="KAF6241334.1"/>
    <property type="molecule type" value="Genomic_DNA"/>
</dbReference>
<dbReference type="Proteomes" id="UP000578531">
    <property type="component" value="Unassembled WGS sequence"/>
</dbReference>
<gene>
    <name evidence="1" type="ORF">HO173_000044</name>
</gene>
<reference evidence="1 2" key="1">
    <citation type="journal article" date="2020" name="Genomics">
        <title>Complete, high-quality genomes from long-read metagenomic sequencing of two wolf lichen thalli reveals enigmatic genome architecture.</title>
        <authorList>
            <person name="McKenzie S.K."/>
            <person name="Walston R.F."/>
            <person name="Allen J.L."/>
        </authorList>
    </citation>
    <scope>NUCLEOTIDE SEQUENCE [LARGE SCALE GENOMIC DNA]</scope>
    <source>
        <strain evidence="1">WasteWater2</strain>
    </source>
</reference>
<keyword evidence="2" id="KW-1185">Reference proteome</keyword>
<accession>A0A8H6LAB2</accession>
<dbReference type="RefSeq" id="XP_037170574.1">
    <property type="nucleotide sequence ID" value="XM_037301995.1"/>
</dbReference>
<name>A0A8H6LAB2_9LECA</name>
<dbReference type="GeneID" id="59281724"/>
<dbReference type="OrthoDB" id="62952at2759"/>